<evidence type="ECO:0000256" key="3">
    <source>
        <dbReference type="ARBA" id="ARBA00023002"/>
    </source>
</evidence>
<dbReference type="InterPro" id="IPR023048">
    <property type="entry name" value="NADH:quinone_OxRdtase_FMN_depd"/>
</dbReference>
<keyword evidence="4 6" id="KW-0520">NAD</keyword>
<comment type="similarity">
    <text evidence="6">Belongs to the azoreductase type 1 family.</text>
</comment>
<dbReference type="HAMAP" id="MF_01216">
    <property type="entry name" value="Azoreductase_type1"/>
    <property type="match status" value="1"/>
</dbReference>
<evidence type="ECO:0000313" key="9">
    <source>
        <dbReference type="Proteomes" id="UP000494203"/>
    </source>
</evidence>
<name>A0A6S7EPE4_9BURK</name>
<dbReference type="InterPro" id="IPR003680">
    <property type="entry name" value="Flavodoxin_fold"/>
</dbReference>
<dbReference type="GO" id="GO:0010181">
    <property type="term" value="F:FMN binding"/>
    <property type="evidence" value="ECO:0007669"/>
    <property type="project" value="UniProtKB-UniRule"/>
</dbReference>
<dbReference type="Pfam" id="PF02525">
    <property type="entry name" value="Flavodoxin_2"/>
    <property type="match status" value="1"/>
</dbReference>
<keyword evidence="9" id="KW-1185">Reference proteome</keyword>
<accession>A0A6S7EPE4</accession>
<comment type="subunit">
    <text evidence="6">Homodimer.</text>
</comment>
<evidence type="ECO:0000259" key="7">
    <source>
        <dbReference type="Pfam" id="PF02525"/>
    </source>
</evidence>
<feature type="domain" description="Flavodoxin-like fold" evidence="7">
    <location>
        <begin position="1"/>
        <end position="202"/>
    </location>
</feature>
<organism evidence="8 9">
    <name type="scientific">Achromobacter pulmonis</name>
    <dbReference type="NCBI Taxonomy" id="1389932"/>
    <lineage>
        <taxon>Bacteria</taxon>
        <taxon>Pseudomonadati</taxon>
        <taxon>Pseudomonadota</taxon>
        <taxon>Betaproteobacteria</taxon>
        <taxon>Burkholderiales</taxon>
        <taxon>Alcaligenaceae</taxon>
        <taxon>Achromobacter</taxon>
    </lineage>
</organism>
<feature type="binding site" evidence="6">
    <location>
        <begin position="97"/>
        <end position="100"/>
    </location>
    <ligand>
        <name>FMN</name>
        <dbReference type="ChEBI" id="CHEBI:58210"/>
    </ligand>
</feature>
<gene>
    <name evidence="8" type="primary">azoR_2</name>
    <name evidence="6" type="synonym">azoR</name>
    <name evidence="8" type="ORF">LMG26788_05136</name>
</gene>
<evidence type="ECO:0000256" key="2">
    <source>
        <dbReference type="ARBA" id="ARBA00022643"/>
    </source>
</evidence>
<dbReference type="PANTHER" id="PTHR43741">
    <property type="entry name" value="FMN-DEPENDENT NADH-AZOREDUCTASE 1"/>
    <property type="match status" value="1"/>
</dbReference>
<evidence type="ECO:0000256" key="5">
    <source>
        <dbReference type="ARBA" id="ARBA00048542"/>
    </source>
</evidence>
<keyword evidence="2 6" id="KW-0288">FMN</keyword>
<comment type="function">
    <text evidence="6">Quinone reductase that provides resistance to thiol-specific stress caused by electrophilic quinones.</text>
</comment>
<protein>
    <recommendedName>
        <fullName evidence="6">FMN dependent NADH:quinone oxidoreductase</fullName>
        <ecNumber evidence="6">1.6.5.-</ecNumber>
    </recommendedName>
    <alternativeName>
        <fullName evidence="6">Azo-dye reductase</fullName>
    </alternativeName>
    <alternativeName>
        <fullName evidence="6">FMN-dependent NADH-azo compound oxidoreductase</fullName>
    </alternativeName>
    <alternativeName>
        <fullName evidence="6">FMN-dependent NADH-azoreductase</fullName>
        <ecNumber evidence="6">1.7.1.17</ecNumber>
    </alternativeName>
</protein>
<sequence length="207" mass="22891">MRLLHIVSSPRGPRSASFAITNAFLQAYGRTCPALAVDTLNLWEADLPEFDSGAIGAKYKAVAREPLDAAETAAWTRIAGLVRRFEQAQRIVVGVPMWNFGLPYKLKQLIDLVSQRGLLFSFDGRAYGPLLRIPRALVVHVRGQGHDPAASPVDPGFAHQADYLDFWLRFIGVQEVRRVMVEHTWDGRAAQAIEAAKAQAVALARDF</sequence>
<feature type="binding site" evidence="6">
    <location>
        <position position="9"/>
    </location>
    <ligand>
        <name>FMN</name>
        <dbReference type="ChEBI" id="CHEBI:58210"/>
    </ligand>
</feature>
<dbReference type="GO" id="GO:0016652">
    <property type="term" value="F:oxidoreductase activity, acting on NAD(P)H as acceptor"/>
    <property type="evidence" value="ECO:0007669"/>
    <property type="project" value="UniProtKB-UniRule"/>
</dbReference>
<comment type="function">
    <text evidence="6">Also exhibits azoreductase activity. Catalyzes the reductive cleavage of the azo bond in aromatic azo compounds to the corresponding amines.</text>
</comment>
<dbReference type="GO" id="GO:0016655">
    <property type="term" value="F:oxidoreductase activity, acting on NAD(P)H, quinone or similar compound as acceptor"/>
    <property type="evidence" value="ECO:0007669"/>
    <property type="project" value="InterPro"/>
</dbReference>
<dbReference type="SUPFAM" id="SSF52218">
    <property type="entry name" value="Flavoproteins"/>
    <property type="match status" value="1"/>
</dbReference>
<evidence type="ECO:0000256" key="4">
    <source>
        <dbReference type="ARBA" id="ARBA00023027"/>
    </source>
</evidence>
<keyword evidence="3 6" id="KW-0560">Oxidoreductase</keyword>
<evidence type="ECO:0000256" key="1">
    <source>
        <dbReference type="ARBA" id="ARBA00022630"/>
    </source>
</evidence>
<dbReference type="EC" id="1.7.1.17" evidence="6"/>
<comment type="catalytic activity">
    <reaction evidence="6">
        <text>2 a quinone + NADH + H(+) = 2 a 1,4-benzosemiquinone + NAD(+)</text>
        <dbReference type="Rhea" id="RHEA:65952"/>
        <dbReference type="ChEBI" id="CHEBI:15378"/>
        <dbReference type="ChEBI" id="CHEBI:57540"/>
        <dbReference type="ChEBI" id="CHEBI:57945"/>
        <dbReference type="ChEBI" id="CHEBI:132124"/>
        <dbReference type="ChEBI" id="CHEBI:134225"/>
    </reaction>
</comment>
<evidence type="ECO:0000313" key="8">
    <source>
        <dbReference type="EMBL" id="CAB3917285.1"/>
    </source>
</evidence>
<dbReference type="InterPro" id="IPR050104">
    <property type="entry name" value="FMN-dep_NADH:Q_OxRdtase_AzoR1"/>
</dbReference>
<feature type="binding site" evidence="6">
    <location>
        <begin position="15"/>
        <end position="17"/>
    </location>
    <ligand>
        <name>FMN</name>
        <dbReference type="ChEBI" id="CHEBI:58210"/>
    </ligand>
</feature>
<dbReference type="Proteomes" id="UP000494203">
    <property type="component" value="Unassembled WGS sequence"/>
</dbReference>
<dbReference type="AlphaFoldDB" id="A0A6S7EPE4"/>
<keyword evidence="1 6" id="KW-0285">Flavoprotein</keyword>
<dbReference type="RefSeq" id="WP_175131114.1">
    <property type="nucleotide sequence ID" value="NZ_CADIJV010000001.1"/>
</dbReference>
<reference evidence="8 9" key="1">
    <citation type="submission" date="2020-04" db="EMBL/GenBank/DDBJ databases">
        <authorList>
            <person name="De Canck E."/>
        </authorList>
    </citation>
    <scope>NUCLEOTIDE SEQUENCE [LARGE SCALE GENOMIC DNA]</scope>
    <source>
        <strain evidence="8 9">LMG 26788</strain>
    </source>
</reference>
<dbReference type="EC" id="1.6.5.-" evidence="6"/>
<dbReference type="GO" id="GO:0009055">
    <property type="term" value="F:electron transfer activity"/>
    <property type="evidence" value="ECO:0007669"/>
    <property type="project" value="UniProtKB-UniRule"/>
</dbReference>
<comment type="cofactor">
    <cofactor evidence="6">
        <name>FMN</name>
        <dbReference type="ChEBI" id="CHEBI:58210"/>
    </cofactor>
    <text evidence="6">Binds 1 FMN per subunit.</text>
</comment>
<proteinExistence type="inferred from homology"/>
<dbReference type="EMBL" id="CADIKZ010000022">
    <property type="protein sequence ID" value="CAB3917285.1"/>
    <property type="molecule type" value="Genomic_DNA"/>
</dbReference>
<dbReference type="InterPro" id="IPR029039">
    <property type="entry name" value="Flavoprotein-like_sf"/>
</dbReference>
<comment type="catalytic activity">
    <reaction evidence="5">
        <text>N,N-dimethyl-1,4-phenylenediamine + anthranilate + 2 NAD(+) = 2-(4-dimethylaminophenyl)diazenylbenzoate + 2 NADH + 2 H(+)</text>
        <dbReference type="Rhea" id="RHEA:55872"/>
        <dbReference type="ChEBI" id="CHEBI:15378"/>
        <dbReference type="ChEBI" id="CHEBI:15783"/>
        <dbReference type="ChEBI" id="CHEBI:16567"/>
        <dbReference type="ChEBI" id="CHEBI:57540"/>
        <dbReference type="ChEBI" id="CHEBI:57945"/>
        <dbReference type="ChEBI" id="CHEBI:71579"/>
        <dbReference type="EC" id="1.7.1.17"/>
    </reaction>
    <physiologicalReaction direction="right-to-left" evidence="5">
        <dbReference type="Rhea" id="RHEA:55874"/>
    </physiologicalReaction>
</comment>
<evidence type="ECO:0000256" key="6">
    <source>
        <dbReference type="HAMAP-Rule" id="MF_01216"/>
    </source>
</evidence>
<dbReference type="PANTHER" id="PTHR43741:SF4">
    <property type="entry name" value="FMN-DEPENDENT NADH:QUINONE OXIDOREDUCTASE"/>
    <property type="match status" value="1"/>
</dbReference>
<comment type="caution">
    <text evidence="6">Lacks conserved residue(s) required for the propagation of feature annotation.</text>
</comment>
<dbReference type="Gene3D" id="3.40.50.360">
    <property type="match status" value="1"/>
</dbReference>